<keyword evidence="1" id="KW-0472">Membrane</keyword>
<dbReference type="PROSITE" id="PS00409">
    <property type="entry name" value="PROKAR_NTER_METHYL"/>
    <property type="match status" value="1"/>
</dbReference>
<evidence type="ECO:0000313" key="3">
    <source>
        <dbReference type="Proteomes" id="UP001212042"/>
    </source>
</evidence>
<keyword evidence="3" id="KW-1185">Reference proteome</keyword>
<sequence>MLMPLIRRNQRGVTLIEVLVTVIILSIGLLGIAGLQSRLQQSEMEAYQRSQALLLLNDMTNRLATNRAKAITYETSLDGIGVGSVCETGTATQQQVDAGEWCNSLQGAAELDGTSKLGAMIGGRGCVEVLGGGSYRVSVAWQGLAPLSVPANSACGAGKYNGAFGSSCTADLCRRAVSTIIRVADLK</sequence>
<accession>A0ABT4XAF7</accession>
<proteinExistence type="predicted"/>
<organism evidence="2 3">
    <name type="scientific">Pseudomonas aestuarii</name>
    <dbReference type="NCBI Taxonomy" id="3018340"/>
    <lineage>
        <taxon>Bacteria</taxon>
        <taxon>Pseudomonadati</taxon>
        <taxon>Pseudomonadota</taxon>
        <taxon>Gammaproteobacteria</taxon>
        <taxon>Pseudomonadales</taxon>
        <taxon>Pseudomonadaceae</taxon>
        <taxon>Pseudomonas</taxon>
    </lineage>
</organism>
<dbReference type="InterPro" id="IPR013362">
    <property type="entry name" value="Pilus_4_PilV"/>
</dbReference>
<dbReference type="NCBIfam" id="TIGR02532">
    <property type="entry name" value="IV_pilin_GFxxxE"/>
    <property type="match status" value="1"/>
</dbReference>
<feature type="transmembrane region" description="Helical" evidence="1">
    <location>
        <begin position="12"/>
        <end position="35"/>
    </location>
</feature>
<evidence type="ECO:0000313" key="2">
    <source>
        <dbReference type="EMBL" id="MDA7085118.1"/>
    </source>
</evidence>
<dbReference type="EMBL" id="JAQJZJ010000001">
    <property type="protein sequence ID" value="MDA7085118.1"/>
    <property type="molecule type" value="Genomic_DNA"/>
</dbReference>
<keyword evidence="1" id="KW-1133">Transmembrane helix</keyword>
<dbReference type="RefSeq" id="WP_271346050.1">
    <property type="nucleotide sequence ID" value="NZ_JAQJZJ010000001.1"/>
</dbReference>
<comment type="caution">
    <text evidence="2">The sequence shown here is derived from an EMBL/GenBank/DDBJ whole genome shotgun (WGS) entry which is preliminary data.</text>
</comment>
<dbReference type="InterPro" id="IPR012902">
    <property type="entry name" value="N_methyl_site"/>
</dbReference>
<dbReference type="Pfam" id="PF07963">
    <property type="entry name" value="N_methyl"/>
    <property type="match status" value="1"/>
</dbReference>
<keyword evidence="1" id="KW-0812">Transmembrane</keyword>
<dbReference type="NCBIfam" id="TIGR02523">
    <property type="entry name" value="type_IV_pilV"/>
    <property type="match status" value="1"/>
</dbReference>
<gene>
    <name evidence="2" type="primary">pilV</name>
    <name evidence="2" type="ORF">PH586_01770</name>
</gene>
<reference evidence="2 3" key="1">
    <citation type="submission" date="2023-01" db="EMBL/GenBank/DDBJ databases">
        <title>Pseudomonas SA3-5T sp. nov., isolated from tidal flat sediment.</title>
        <authorList>
            <person name="Kim H.S."/>
            <person name="Kim J.-S."/>
            <person name="Suh M.K."/>
            <person name="Eom M.K."/>
            <person name="Lee J.-S."/>
        </authorList>
    </citation>
    <scope>NUCLEOTIDE SEQUENCE [LARGE SCALE GENOMIC DNA]</scope>
    <source>
        <strain evidence="2 3">SA3-5</strain>
    </source>
</reference>
<evidence type="ECO:0000256" key="1">
    <source>
        <dbReference type="SAM" id="Phobius"/>
    </source>
</evidence>
<protein>
    <submittedName>
        <fullName evidence="2">Type IV pilus modification protein PilV</fullName>
    </submittedName>
</protein>
<name>A0ABT4XAF7_9PSED</name>
<dbReference type="Proteomes" id="UP001212042">
    <property type="component" value="Unassembled WGS sequence"/>
</dbReference>